<gene>
    <name evidence="2" type="ORF">TCLT_LOCUS8980</name>
</gene>
<evidence type="ECO:0000313" key="2">
    <source>
        <dbReference type="EMBL" id="VDN06575.1"/>
    </source>
</evidence>
<dbReference type="AlphaFoldDB" id="A0A0N5D7E8"/>
<keyword evidence="3" id="KW-1185">Reference proteome</keyword>
<protein>
    <submittedName>
        <fullName evidence="4">CX domain-containing protein</fullName>
    </submittedName>
</protein>
<evidence type="ECO:0000313" key="4">
    <source>
        <dbReference type="WBParaSite" id="TCLT_0000899101-mRNA-1"/>
    </source>
</evidence>
<evidence type="ECO:0000256" key="1">
    <source>
        <dbReference type="SAM" id="SignalP"/>
    </source>
</evidence>
<evidence type="ECO:0000313" key="3">
    <source>
        <dbReference type="Proteomes" id="UP000276776"/>
    </source>
</evidence>
<accession>A0A0N5D7E8</accession>
<proteinExistence type="predicted"/>
<dbReference type="WBParaSite" id="TCLT_0000899101-mRNA-1">
    <property type="protein sequence ID" value="TCLT_0000899101-mRNA-1"/>
    <property type="gene ID" value="TCLT_0000899101"/>
</dbReference>
<reference evidence="4" key="1">
    <citation type="submission" date="2017-02" db="UniProtKB">
        <authorList>
            <consortium name="WormBaseParasite"/>
        </authorList>
    </citation>
    <scope>IDENTIFICATION</scope>
</reference>
<organism evidence="4">
    <name type="scientific">Thelazia callipaeda</name>
    <name type="common">Oriental eyeworm</name>
    <name type="synonym">Parasitic nematode</name>
    <dbReference type="NCBI Taxonomy" id="103827"/>
    <lineage>
        <taxon>Eukaryota</taxon>
        <taxon>Metazoa</taxon>
        <taxon>Ecdysozoa</taxon>
        <taxon>Nematoda</taxon>
        <taxon>Chromadorea</taxon>
        <taxon>Rhabditida</taxon>
        <taxon>Spirurina</taxon>
        <taxon>Spiruromorpha</taxon>
        <taxon>Thelazioidea</taxon>
        <taxon>Thelaziidae</taxon>
        <taxon>Thelazia</taxon>
    </lineage>
</organism>
<feature type="chain" id="PRO_5043126638" evidence="1">
    <location>
        <begin position="23"/>
        <end position="159"/>
    </location>
</feature>
<reference evidence="2 3" key="2">
    <citation type="submission" date="2018-11" db="EMBL/GenBank/DDBJ databases">
        <authorList>
            <consortium name="Pathogen Informatics"/>
        </authorList>
    </citation>
    <scope>NUCLEOTIDE SEQUENCE [LARGE SCALE GENOMIC DNA]</scope>
</reference>
<dbReference type="OrthoDB" id="5863866at2759"/>
<name>A0A0N5D7E8_THECL</name>
<sequence length="159" mass="18283">MDACLTGSTCLILFSLLVETIALSSLQEKHAREELKGKNPENHFDLPAESHDGKLLDTNLRINYYDVEMTGAKPALCGDYSTLVLPSYSVRESQSIGTQILHKLYYQNTREVYTHDECNHQCFYGCRPAGYDEIIIDELIERDIPDLLIYQCERYHLIF</sequence>
<keyword evidence="1" id="KW-0732">Signal</keyword>
<feature type="signal peptide" evidence="1">
    <location>
        <begin position="1"/>
        <end position="22"/>
    </location>
</feature>
<dbReference type="Proteomes" id="UP000276776">
    <property type="component" value="Unassembled WGS sequence"/>
</dbReference>
<dbReference type="EMBL" id="UYYF01004711">
    <property type="protein sequence ID" value="VDN06575.1"/>
    <property type="molecule type" value="Genomic_DNA"/>
</dbReference>